<dbReference type="EC" id="2.1.1.107" evidence="3"/>
<evidence type="ECO:0000259" key="10">
    <source>
        <dbReference type="Pfam" id="PF00590"/>
    </source>
</evidence>
<gene>
    <name evidence="11" type="primary">cobA</name>
    <name evidence="11" type="ORF">ACFOE0_19965</name>
</gene>
<dbReference type="PROSITE" id="PS00839">
    <property type="entry name" value="SUMT_1"/>
    <property type="match status" value="1"/>
</dbReference>
<dbReference type="InterPro" id="IPR000878">
    <property type="entry name" value="4pyrrol_Mease"/>
</dbReference>
<dbReference type="GO" id="GO:0032259">
    <property type="term" value="P:methylation"/>
    <property type="evidence" value="ECO:0007669"/>
    <property type="project" value="UniProtKB-KW"/>
</dbReference>
<accession>A0ABV7GJF7</accession>
<dbReference type="EMBL" id="JBHRTD010000018">
    <property type="protein sequence ID" value="MFC3140438.1"/>
    <property type="molecule type" value="Genomic_DNA"/>
</dbReference>
<comment type="pathway">
    <text evidence="8">Porphyrin-containing compound metabolism; siroheme biosynthesis; precorrin-2 from uroporphyrinogen III: step 1/1.</text>
</comment>
<comment type="pathway">
    <text evidence="1">Cofactor biosynthesis; adenosylcobalamin biosynthesis.</text>
</comment>
<proteinExistence type="inferred from homology"/>
<dbReference type="InterPro" id="IPR035996">
    <property type="entry name" value="4pyrrol_Methylase_sf"/>
</dbReference>
<dbReference type="SUPFAM" id="SSF53790">
    <property type="entry name" value="Tetrapyrrole methylase"/>
    <property type="match status" value="1"/>
</dbReference>
<comment type="caution">
    <text evidence="11">The sequence shown here is derived from an EMBL/GenBank/DDBJ whole genome shotgun (WGS) entry which is preliminary data.</text>
</comment>
<dbReference type="PANTHER" id="PTHR45790:SF1">
    <property type="entry name" value="SIROHEME SYNTHASE"/>
    <property type="match status" value="1"/>
</dbReference>
<organism evidence="11 12">
    <name type="scientific">Shewanella submarina</name>
    <dbReference type="NCBI Taxonomy" id="2016376"/>
    <lineage>
        <taxon>Bacteria</taxon>
        <taxon>Pseudomonadati</taxon>
        <taxon>Pseudomonadota</taxon>
        <taxon>Gammaproteobacteria</taxon>
        <taxon>Alteromonadales</taxon>
        <taxon>Shewanellaceae</taxon>
        <taxon>Shewanella</taxon>
    </lineage>
</organism>
<dbReference type="InterPro" id="IPR006366">
    <property type="entry name" value="CobA/CysG_C"/>
</dbReference>
<keyword evidence="5 9" id="KW-0808">Transferase</keyword>
<evidence type="ECO:0000256" key="7">
    <source>
        <dbReference type="ARBA" id="ARBA00023244"/>
    </source>
</evidence>
<evidence type="ECO:0000256" key="6">
    <source>
        <dbReference type="ARBA" id="ARBA00022691"/>
    </source>
</evidence>
<keyword evidence="6" id="KW-0949">S-adenosyl-L-methionine</keyword>
<dbReference type="NCBIfam" id="TIGR01469">
    <property type="entry name" value="cobA_cysG_Cterm"/>
    <property type="match status" value="1"/>
</dbReference>
<evidence type="ECO:0000256" key="9">
    <source>
        <dbReference type="RuleBase" id="RU003960"/>
    </source>
</evidence>
<evidence type="ECO:0000256" key="2">
    <source>
        <dbReference type="ARBA" id="ARBA00005879"/>
    </source>
</evidence>
<dbReference type="CDD" id="cd11642">
    <property type="entry name" value="SUMT"/>
    <property type="match status" value="1"/>
</dbReference>
<dbReference type="PANTHER" id="PTHR45790">
    <property type="entry name" value="SIROHEME SYNTHASE-RELATED"/>
    <property type="match status" value="1"/>
</dbReference>
<dbReference type="InterPro" id="IPR014776">
    <property type="entry name" value="4pyrrole_Mease_sub2"/>
</dbReference>
<dbReference type="Gene3D" id="3.30.950.10">
    <property type="entry name" value="Methyltransferase, Cobalt-precorrin-4 Transmethylase, Domain 2"/>
    <property type="match status" value="1"/>
</dbReference>
<feature type="domain" description="Tetrapyrrole methylase" evidence="10">
    <location>
        <begin position="14"/>
        <end position="224"/>
    </location>
</feature>
<keyword evidence="4 9" id="KW-0489">Methyltransferase</keyword>
<dbReference type="Gene3D" id="3.40.1010.10">
    <property type="entry name" value="Cobalt-precorrin-4 Transmethylase, Domain 1"/>
    <property type="match status" value="1"/>
</dbReference>
<dbReference type="InterPro" id="IPR014777">
    <property type="entry name" value="4pyrrole_Mease_sub1"/>
</dbReference>
<dbReference type="GO" id="GO:0004851">
    <property type="term" value="F:uroporphyrin-III C-methyltransferase activity"/>
    <property type="evidence" value="ECO:0007669"/>
    <property type="project" value="UniProtKB-EC"/>
</dbReference>
<evidence type="ECO:0000313" key="12">
    <source>
        <dbReference type="Proteomes" id="UP001595621"/>
    </source>
</evidence>
<evidence type="ECO:0000256" key="5">
    <source>
        <dbReference type="ARBA" id="ARBA00022679"/>
    </source>
</evidence>
<evidence type="ECO:0000256" key="4">
    <source>
        <dbReference type="ARBA" id="ARBA00022603"/>
    </source>
</evidence>
<keyword evidence="12" id="KW-1185">Reference proteome</keyword>
<dbReference type="PROSITE" id="PS00840">
    <property type="entry name" value="SUMT_2"/>
    <property type="match status" value="1"/>
</dbReference>
<evidence type="ECO:0000313" key="11">
    <source>
        <dbReference type="EMBL" id="MFC3140438.1"/>
    </source>
</evidence>
<dbReference type="NCBIfam" id="NF004790">
    <property type="entry name" value="PRK06136.1"/>
    <property type="match status" value="1"/>
</dbReference>
<evidence type="ECO:0000256" key="8">
    <source>
        <dbReference type="ARBA" id="ARBA00025705"/>
    </source>
</evidence>
<comment type="similarity">
    <text evidence="2 9">Belongs to the precorrin methyltransferase family.</text>
</comment>
<sequence length="268" mass="28714">MELVAIPGQSPRGKVYLIGAGPGDPELLTMKAWRCLQQADVVLYDALVSAEILALAPEDAEMIAVGKRAGKHSAHQDDINQLLVTKGFTRNRVVRLKGGDPFIFGRGGEELQSLVEAGIPFEVVPGITAASGAAAYGGIPLTHRDCAQSVSFVTGHCKLKSEPLNWRQYADTNQTLVVYMGTLNAGIISRGLIDAGRAADTPVAIVSKASTPAQTVMTATLASLPELAASPELEMPALIIIGEVVRYTEQMNWFAQQQESQSKLQQYR</sequence>
<evidence type="ECO:0000256" key="3">
    <source>
        <dbReference type="ARBA" id="ARBA00012162"/>
    </source>
</evidence>
<dbReference type="InterPro" id="IPR050161">
    <property type="entry name" value="Siro_Cobalamin_biosynth"/>
</dbReference>
<dbReference type="RefSeq" id="WP_248934330.1">
    <property type="nucleotide sequence ID" value="NZ_JAKILF010000001.1"/>
</dbReference>
<dbReference type="InterPro" id="IPR003043">
    <property type="entry name" value="Uropor_MeTrfase_CS"/>
</dbReference>
<protein>
    <recommendedName>
        <fullName evidence="3">uroporphyrinogen-III C-methyltransferase</fullName>
        <ecNumber evidence="3">2.1.1.107</ecNumber>
    </recommendedName>
</protein>
<evidence type="ECO:0000256" key="1">
    <source>
        <dbReference type="ARBA" id="ARBA00004953"/>
    </source>
</evidence>
<reference evidence="12" key="1">
    <citation type="journal article" date="2019" name="Int. J. Syst. Evol. Microbiol.">
        <title>The Global Catalogue of Microorganisms (GCM) 10K type strain sequencing project: providing services to taxonomists for standard genome sequencing and annotation.</title>
        <authorList>
            <consortium name="The Broad Institute Genomics Platform"/>
            <consortium name="The Broad Institute Genome Sequencing Center for Infectious Disease"/>
            <person name="Wu L."/>
            <person name="Ma J."/>
        </authorList>
    </citation>
    <scope>NUCLEOTIDE SEQUENCE [LARGE SCALE GENOMIC DNA]</scope>
    <source>
        <strain evidence="12">KCTC 52277</strain>
    </source>
</reference>
<dbReference type="Proteomes" id="UP001595621">
    <property type="component" value="Unassembled WGS sequence"/>
</dbReference>
<dbReference type="Pfam" id="PF00590">
    <property type="entry name" value="TP_methylase"/>
    <property type="match status" value="1"/>
</dbReference>
<keyword evidence="7" id="KW-0627">Porphyrin biosynthesis</keyword>
<name>A0ABV7GJF7_9GAMM</name>